<dbReference type="CDD" id="cd02897">
    <property type="entry name" value="A2M_2"/>
    <property type="match status" value="1"/>
</dbReference>
<dbReference type="InterPro" id="IPR011625">
    <property type="entry name" value="A2M_N_BRD"/>
</dbReference>
<dbReference type="Gene3D" id="1.50.10.20">
    <property type="match status" value="1"/>
</dbReference>
<dbReference type="PANTHER" id="PTHR11412">
    <property type="entry name" value="MACROGLOBULIN / COMPLEMENT"/>
    <property type="match status" value="1"/>
</dbReference>
<dbReference type="GO" id="GO:0004867">
    <property type="term" value="F:serine-type endopeptidase inhibitor activity"/>
    <property type="evidence" value="ECO:0007669"/>
    <property type="project" value="UniProtKB-KW"/>
</dbReference>
<dbReference type="Gene3D" id="2.60.40.1930">
    <property type="match status" value="2"/>
</dbReference>
<evidence type="ECO:0000256" key="5">
    <source>
        <dbReference type="ARBA" id="ARBA00022729"/>
    </source>
</evidence>
<evidence type="ECO:0000259" key="13">
    <source>
        <dbReference type="SMART" id="SM01361"/>
    </source>
</evidence>
<dbReference type="InterPro" id="IPR009048">
    <property type="entry name" value="A-macroglobulin_rcpt-bd"/>
</dbReference>
<keyword evidence="8" id="KW-0325">Glycoprotein</keyword>
<dbReference type="InterPro" id="IPR008930">
    <property type="entry name" value="Terpenoid_cyclase/PrenylTrfase"/>
</dbReference>
<dbReference type="Gene3D" id="2.60.40.690">
    <property type="entry name" value="Alpha-macroglobulin, receptor-binding domain"/>
    <property type="match status" value="1"/>
</dbReference>
<evidence type="ECO:0008006" key="16">
    <source>
        <dbReference type="Google" id="ProtNLM"/>
    </source>
</evidence>
<comment type="similarity">
    <text evidence="2">Belongs to the protease inhibitor I39 (alpha-2-macroglobulin) family.</text>
</comment>
<dbReference type="GO" id="GO:0005615">
    <property type="term" value="C:extracellular space"/>
    <property type="evidence" value="ECO:0007669"/>
    <property type="project" value="InterPro"/>
</dbReference>
<evidence type="ECO:0000256" key="3">
    <source>
        <dbReference type="ARBA" id="ARBA00022525"/>
    </source>
</evidence>
<dbReference type="InterPro" id="IPR041813">
    <property type="entry name" value="A2M_TED"/>
</dbReference>
<dbReference type="InterPro" id="IPR036595">
    <property type="entry name" value="A-macroglobulin_rcpt-bd_sf"/>
</dbReference>
<dbReference type="InterPro" id="IPR002890">
    <property type="entry name" value="MG2"/>
</dbReference>
<accession>A0AAV6ZXR8</accession>
<dbReference type="Gene3D" id="2.60.40.10">
    <property type="entry name" value="Immunoglobulins"/>
    <property type="match status" value="2"/>
</dbReference>
<dbReference type="Pfam" id="PF07677">
    <property type="entry name" value="A2M_recep"/>
    <property type="match status" value="1"/>
</dbReference>
<dbReference type="Gene3D" id="2.60.120.1540">
    <property type="match status" value="1"/>
</dbReference>
<comment type="caution">
    <text evidence="14">The sequence shown here is derived from an EMBL/GenBank/DDBJ whole genome shotgun (WGS) entry which is preliminary data.</text>
</comment>
<evidence type="ECO:0000256" key="8">
    <source>
        <dbReference type="ARBA" id="ARBA00023180"/>
    </source>
</evidence>
<keyword evidence="4" id="KW-0646">Protease inhibitor</keyword>
<dbReference type="InterPro" id="IPR040839">
    <property type="entry name" value="MG4"/>
</dbReference>
<dbReference type="Pfam" id="PF07678">
    <property type="entry name" value="TED_complement"/>
    <property type="match status" value="1"/>
</dbReference>
<evidence type="ECO:0000256" key="7">
    <source>
        <dbReference type="ARBA" id="ARBA00023157"/>
    </source>
</evidence>
<dbReference type="InterPro" id="IPR050473">
    <property type="entry name" value="A2M/Complement_sys"/>
</dbReference>
<dbReference type="InterPro" id="IPR014756">
    <property type="entry name" value="Ig_E-set"/>
</dbReference>
<feature type="domain" description="Alpha-macroglobulin receptor-binding" evidence="13">
    <location>
        <begin position="1315"/>
        <end position="1402"/>
    </location>
</feature>
<dbReference type="SMART" id="SM01359">
    <property type="entry name" value="A2M_N_2"/>
    <property type="match status" value="1"/>
</dbReference>
<dbReference type="InterPro" id="IPR047565">
    <property type="entry name" value="Alpha-macroglob_thiol-ester_cl"/>
</dbReference>
<gene>
    <name evidence="14" type="ORF">GDO81_004117</name>
</gene>
<dbReference type="Gene3D" id="2.20.130.20">
    <property type="match status" value="1"/>
</dbReference>
<dbReference type="SUPFAM" id="SSF81296">
    <property type="entry name" value="E set domains"/>
    <property type="match status" value="1"/>
</dbReference>
<evidence type="ECO:0000256" key="1">
    <source>
        <dbReference type="ARBA" id="ARBA00004613"/>
    </source>
</evidence>
<dbReference type="Proteomes" id="UP000824782">
    <property type="component" value="Unassembled WGS sequence"/>
</dbReference>
<dbReference type="SUPFAM" id="SSF48239">
    <property type="entry name" value="Terpenoid cyclases/Protein prenyltransferases"/>
    <property type="match status" value="1"/>
</dbReference>
<dbReference type="EMBL" id="WNYA01000011">
    <property type="protein sequence ID" value="KAG8551451.1"/>
    <property type="molecule type" value="Genomic_DNA"/>
</dbReference>
<dbReference type="Pfam" id="PF17789">
    <property type="entry name" value="MG4"/>
    <property type="match status" value="1"/>
</dbReference>
<reference evidence="14" key="1">
    <citation type="thesis" date="2020" institute="ProQuest LLC" country="789 East Eisenhower Parkway, Ann Arbor, MI, USA">
        <title>Comparative Genomics and Chromosome Evolution.</title>
        <authorList>
            <person name="Mudd A.B."/>
        </authorList>
    </citation>
    <scope>NUCLEOTIDE SEQUENCE</scope>
    <source>
        <strain evidence="14">237g6f4</strain>
        <tissue evidence="14">Blood</tissue>
    </source>
</reference>
<organism evidence="14 15">
    <name type="scientific">Engystomops pustulosus</name>
    <name type="common">Tungara frog</name>
    <name type="synonym">Physalaemus pustulosus</name>
    <dbReference type="NCBI Taxonomy" id="76066"/>
    <lineage>
        <taxon>Eukaryota</taxon>
        <taxon>Metazoa</taxon>
        <taxon>Chordata</taxon>
        <taxon>Craniata</taxon>
        <taxon>Vertebrata</taxon>
        <taxon>Euteleostomi</taxon>
        <taxon>Amphibia</taxon>
        <taxon>Batrachia</taxon>
        <taxon>Anura</taxon>
        <taxon>Neobatrachia</taxon>
        <taxon>Hyloidea</taxon>
        <taxon>Leptodactylidae</taxon>
        <taxon>Leiuperinae</taxon>
        <taxon>Engystomops</taxon>
    </lineage>
</organism>
<dbReference type="Pfam" id="PF07703">
    <property type="entry name" value="A2M_BRD"/>
    <property type="match status" value="1"/>
</dbReference>
<evidence type="ECO:0000259" key="11">
    <source>
        <dbReference type="SMART" id="SM01359"/>
    </source>
</evidence>
<dbReference type="SMART" id="SM01419">
    <property type="entry name" value="Thiol-ester_cl"/>
    <property type="match status" value="1"/>
</dbReference>
<evidence type="ECO:0000256" key="6">
    <source>
        <dbReference type="ARBA" id="ARBA00022900"/>
    </source>
</evidence>
<dbReference type="PROSITE" id="PS00477">
    <property type="entry name" value="ALPHA_2_MACROGLOBULIN"/>
    <property type="match status" value="1"/>
</dbReference>
<feature type="region of interest" description="Disordered" evidence="9">
    <location>
        <begin position="706"/>
        <end position="731"/>
    </location>
</feature>
<dbReference type="SMART" id="SM01361">
    <property type="entry name" value="A2M_recep"/>
    <property type="match status" value="1"/>
</dbReference>
<keyword evidence="5 10" id="KW-0732">Signal</keyword>
<dbReference type="FunFam" id="1.50.10.20:FF:000001">
    <property type="entry name" value="CD109 isoform 1"/>
    <property type="match status" value="1"/>
</dbReference>
<dbReference type="Pfam" id="PF17791">
    <property type="entry name" value="MG3"/>
    <property type="match status" value="1"/>
</dbReference>
<feature type="compositionally biased region" description="Basic and acidic residues" evidence="9">
    <location>
        <begin position="709"/>
        <end position="719"/>
    </location>
</feature>
<keyword evidence="7" id="KW-1015">Disulfide bond</keyword>
<feature type="chain" id="PRO_5043742399" description="Alpha-2-macroglobulin" evidence="10">
    <location>
        <begin position="23"/>
        <end position="1415"/>
    </location>
</feature>
<feature type="signal peptide" evidence="10">
    <location>
        <begin position="1"/>
        <end position="22"/>
    </location>
</feature>
<feature type="domain" description="Alpha-2-macroglobulin" evidence="12">
    <location>
        <begin position="740"/>
        <end position="829"/>
    </location>
</feature>
<feature type="domain" description="Alpha-2-macroglobulin bait region" evidence="11">
    <location>
        <begin position="450"/>
        <end position="600"/>
    </location>
</feature>
<dbReference type="InterPro" id="IPR001599">
    <property type="entry name" value="Macroglobln_a2"/>
</dbReference>
<dbReference type="Pfam" id="PF00207">
    <property type="entry name" value="A2M"/>
    <property type="match status" value="1"/>
</dbReference>
<keyword evidence="6" id="KW-0722">Serine protease inhibitor</keyword>
<evidence type="ECO:0000313" key="15">
    <source>
        <dbReference type="Proteomes" id="UP000824782"/>
    </source>
</evidence>
<comment type="subcellular location">
    <subcellularLocation>
        <location evidence="1">Secreted</location>
    </subcellularLocation>
</comment>
<dbReference type="PANTHER" id="PTHR11412:SF182">
    <property type="entry name" value="ALPHA-2-MACROGLOBULIN-LIKE PROTEIN 1"/>
    <property type="match status" value="1"/>
</dbReference>
<dbReference type="FunFam" id="2.60.40.1930:FF:000001">
    <property type="entry name" value="CD109 isoform 3"/>
    <property type="match status" value="1"/>
</dbReference>
<keyword evidence="15" id="KW-1185">Reference proteome</keyword>
<dbReference type="Pfam" id="PF01835">
    <property type="entry name" value="MG2"/>
    <property type="match status" value="1"/>
</dbReference>
<evidence type="ECO:0000256" key="2">
    <source>
        <dbReference type="ARBA" id="ARBA00010952"/>
    </source>
</evidence>
<evidence type="ECO:0000256" key="9">
    <source>
        <dbReference type="SAM" id="MobiDB-lite"/>
    </source>
</evidence>
<dbReference type="SUPFAM" id="SSF49410">
    <property type="entry name" value="Alpha-macroglobulin receptor domain"/>
    <property type="match status" value="1"/>
</dbReference>
<keyword evidence="3" id="KW-0964">Secreted</keyword>
<dbReference type="InterPro" id="IPR019742">
    <property type="entry name" value="MacrogloblnA2_CS"/>
</dbReference>
<evidence type="ECO:0000313" key="14">
    <source>
        <dbReference type="EMBL" id="KAG8551451.1"/>
    </source>
</evidence>
<evidence type="ECO:0000259" key="12">
    <source>
        <dbReference type="SMART" id="SM01360"/>
    </source>
</evidence>
<dbReference type="InterPro" id="IPR041555">
    <property type="entry name" value="MG3"/>
</dbReference>
<dbReference type="InterPro" id="IPR013783">
    <property type="entry name" value="Ig-like_fold"/>
</dbReference>
<proteinExistence type="inferred from homology"/>
<dbReference type="Gene3D" id="6.20.50.160">
    <property type="match status" value="1"/>
</dbReference>
<dbReference type="Gene3D" id="2.60.40.1940">
    <property type="match status" value="1"/>
</dbReference>
<evidence type="ECO:0000256" key="4">
    <source>
        <dbReference type="ARBA" id="ARBA00022690"/>
    </source>
</evidence>
<dbReference type="SMART" id="SM01360">
    <property type="entry name" value="A2M"/>
    <property type="match status" value="1"/>
</dbReference>
<dbReference type="InterPro" id="IPR011626">
    <property type="entry name" value="Alpha-macroglobulin_TED"/>
</dbReference>
<protein>
    <recommendedName>
        <fullName evidence="16">Alpha-2-macroglobulin</fullName>
    </recommendedName>
</protein>
<evidence type="ECO:0000256" key="10">
    <source>
        <dbReference type="SAM" id="SignalP"/>
    </source>
</evidence>
<name>A0AAV6ZXR8_ENGPU</name>
<sequence>MSWTWTCCVGLILLQIFGGFKAELHYAAIIPSELRAHHHETLCLQLEEAKGESKVKISLHLNNKDTTLIDKSFQQESIFSCIEFEVPIPGENEEVGTVTVFIENSGESVTNTSKVLVKKPYSRILVQTDKAVYKPGQTVKFRILSLNEDFKPENTLDPDKNRISQWLSVNLDQGMADLSFDLSSEPTFGEYSIKLKEAFHTFSVEEYVLPKFEVNIQFPKQVLFNCDQFPVEVCAKYTYGKPVQGDFTAAICREANKYYWGVKPKEPTICANFSGKVRSLSPKTILDRSGCHTIEIKSVFFRLNESLLTNELKGSASVIEEGTGVELSSTGHTTITNVINKVSFINADSNYKSGIPYSGLIKVEDAKGAPKPNTKVYLKCGTNSVCETLVTDENGKAPFTLNTTDWKGYVILRAQINLIEEPYVDGKIRPDYGEASHHVLPFYSRSKSFLNVNSLDTVLPCEGSQEVHVEYIISHSDMDDAKELSLHYLVVSKVSIRHSGTVDIKLDKTDEDIQGKVTLKLPLTAGSSKFLHVLVYTFLPNGEMLADRAKFNVLECFNNKVSAGFSPDEVLPGSDVSLQVEASPRSLCGLRVVDQSVVLMKPEKQLTADKVFNLFPSGDSEWYDYRIQEPEDNCFSGGFRPILPRPSIRRPIGPIRPIRPWLPRDEAADVYSFFKALRLKIVTSAVIKKPWIVPLEDTIRTRVVSGRLPEPEMETKESQSESESETESKSERVRAYFPETWIWELVSLGDYGIAEIHHKAPDTITDWTAGAVCMGPSGFGFLNPRPLEFSVAFFVDLTLPYSVVRGETFTLKASVFNYLKQCIKVRTTLQTTEELEEQPCDHCQYSSCICADESKTFYWNLKAAKLVFLSFQPGGVLVEKSHSSLICIKEGGQAKVEEISLKIPDNILEDSARAHITMLGDLMGTAMQNLDRLLAMPYGCGEQNMVLFAPNIFILQYLEKTHQLNSEIQSKAKKFLESGYQRQLTYKRDDGSYSAFGKRDKDGNTWLTGFVVKSFSKAGPYIFIDESHLNHSFSWLGNNQQDTGSFLSVGRLFNNAMKGGVEDETSLSAYITIALLEAGESLENPLLSNALSYLRKVSEDVSNVYTQSLLAFAFTLSGDTELRQNMLDKLDGKAVKGDGQLHWKRNSTAPSEDSYWYRAPSAEVELTSYVLLALLSGPNPDIGKASLIVNWLSKQQNPYGGFSSTQDTVVALQALAKYAEVTFSDTGDVTVKVSSKFGFHEQFHVDKNNRLLLQKASLSKIPGDYTVTATGAGCVFVQAPSLSVKPSSRKECVEDSVKKFEILITAAYTGKREKSNMAVIEIKMLSGYIPVKSTVRKLEKEKLIQRSDNPDDLVTLYLDQIDRNPVDLSFMVEQDVVVKDLKPATVKVYDYYETDDHATVDYNLPCGSDKSGNSR</sequence>